<dbReference type="Proteomes" id="UP000036403">
    <property type="component" value="Unassembled WGS sequence"/>
</dbReference>
<dbReference type="AlphaFoldDB" id="A0A0J7JXK1"/>
<name>A0A0J7JXK1_LASNI</name>
<sequence>MESREESEKREWRKKKRGKWKEKGEKVEVSKRREVSQRGKGEEEEWVVGFWNVAGVKNKEEGFWKEIRVWDVIVMVETWVDGKMWDKVKSRLPRGFRWEKQLAKRRSKKGRPIKRMIVGVREELSDIMIKEIKEREEGVMIANVRMGEESWRIVGVCINGDIE</sequence>
<feature type="compositionally biased region" description="Basic and acidic residues" evidence="1">
    <location>
        <begin position="1"/>
        <end position="11"/>
    </location>
</feature>
<protein>
    <submittedName>
        <fullName evidence="2">Uncharacterized protein</fullName>
    </submittedName>
</protein>
<feature type="region of interest" description="Disordered" evidence="1">
    <location>
        <begin position="1"/>
        <end position="38"/>
    </location>
</feature>
<evidence type="ECO:0000256" key="1">
    <source>
        <dbReference type="SAM" id="MobiDB-lite"/>
    </source>
</evidence>
<dbReference type="OrthoDB" id="7701337at2759"/>
<organism evidence="2 3">
    <name type="scientific">Lasius niger</name>
    <name type="common">Black garden ant</name>
    <dbReference type="NCBI Taxonomy" id="67767"/>
    <lineage>
        <taxon>Eukaryota</taxon>
        <taxon>Metazoa</taxon>
        <taxon>Ecdysozoa</taxon>
        <taxon>Arthropoda</taxon>
        <taxon>Hexapoda</taxon>
        <taxon>Insecta</taxon>
        <taxon>Pterygota</taxon>
        <taxon>Neoptera</taxon>
        <taxon>Endopterygota</taxon>
        <taxon>Hymenoptera</taxon>
        <taxon>Apocrita</taxon>
        <taxon>Aculeata</taxon>
        <taxon>Formicoidea</taxon>
        <taxon>Formicidae</taxon>
        <taxon>Formicinae</taxon>
        <taxon>Lasius</taxon>
        <taxon>Lasius</taxon>
    </lineage>
</organism>
<accession>A0A0J7JXK1</accession>
<feature type="compositionally biased region" description="Basic and acidic residues" evidence="1">
    <location>
        <begin position="21"/>
        <end position="38"/>
    </location>
</feature>
<keyword evidence="3" id="KW-1185">Reference proteome</keyword>
<evidence type="ECO:0000313" key="3">
    <source>
        <dbReference type="Proteomes" id="UP000036403"/>
    </source>
</evidence>
<dbReference type="PaxDb" id="67767-A0A0J7JXK1"/>
<gene>
    <name evidence="2" type="ORF">RF55_21884</name>
</gene>
<evidence type="ECO:0000313" key="2">
    <source>
        <dbReference type="EMBL" id="KMQ82784.1"/>
    </source>
</evidence>
<comment type="caution">
    <text evidence="2">The sequence shown here is derived from an EMBL/GenBank/DDBJ whole genome shotgun (WGS) entry which is preliminary data.</text>
</comment>
<reference evidence="2 3" key="1">
    <citation type="submission" date="2015-04" db="EMBL/GenBank/DDBJ databases">
        <title>Lasius niger genome sequencing.</title>
        <authorList>
            <person name="Konorov E.A."/>
            <person name="Nikitin M.A."/>
            <person name="Kirill M.V."/>
            <person name="Chang P."/>
        </authorList>
    </citation>
    <scope>NUCLEOTIDE SEQUENCE [LARGE SCALE GENOMIC DNA]</scope>
    <source>
        <tissue evidence="2">Whole</tissue>
    </source>
</reference>
<dbReference type="EMBL" id="LBMM01023116">
    <property type="protein sequence ID" value="KMQ82784.1"/>
    <property type="molecule type" value="Genomic_DNA"/>
</dbReference>
<proteinExistence type="predicted"/>